<feature type="region of interest" description="Disordered" evidence="1">
    <location>
        <begin position="558"/>
        <end position="577"/>
    </location>
</feature>
<sequence>MNEQDYLPIEIKDALISLHDEHFNYQKYLNVLKDYIYLDPIKNINTLIDYILDNINNSDIEKNICHYLSDVIIYIQDINKIVNEENNTIEEKLDENDYSNSLYYEEYRINVKDEKLKKYNVGDYRIDLIQNCTRNVNYLKLMYIISNVILPKNGYVLFINIFHKHEINYQYKLLSLEYFANIANKINLDRAKYIAQILPLILEKFYNTDGEPYYNDNINNIDILLSMCKFVNILCDESIKAQEDDKQDVALYSIVAFIMRIICYHSVYLPINRNVEKLGKYIYYDDINYNECLKEYSNLTCNLYKSKKHIIIKNCLSSLIWRLSIINPNLPRTIERVNIIIPNTKACVLENSTMEISILCYLILIERVNINAFPLVFSELYLLNLMIRNSYNLILCVSKAKESLRDSLLIKAYHFILVCCFLSKSIYRKNKEYYTNIYKFKWRPYDFLKLIYETIHNYNHLKFYTKHIYYSISNIMRNFQWDIFYSIYNRLIIESSSDTVRSIISSYVKDELFKKMIHVIESVQDIDVITDQSVTQQILKAEGANNFVQEKRINNKHYSSTNDYNNNDNNDDIKNNRDDINKEHIPYNMTSDIQSKNSKENEIHKLGCQIKKIVHQLIGEESVLLYIDSITVALNIIIKMILLNKKFTQFYKYIINIDETSTCFIQNKMKYFYDQIKIEKSVLSYENQKSNNSITQINDNKDILHTEQNLNTTFNNINMNKLDIVLMLLSDIEKSITEIKQNVNANTNTNTKG</sequence>
<evidence type="ECO:0000313" key="3">
    <source>
        <dbReference type="Proteomes" id="UP000054562"/>
    </source>
</evidence>
<evidence type="ECO:0000313" key="2">
    <source>
        <dbReference type="EMBL" id="KNG76732.1"/>
    </source>
</evidence>
<dbReference type="OrthoDB" id="375413at2759"/>
<evidence type="ECO:0000256" key="1">
    <source>
        <dbReference type="SAM" id="MobiDB-lite"/>
    </source>
</evidence>
<organism evidence="2 3">
    <name type="scientific">Plasmodium falciparum IGH-CR14</name>
    <dbReference type="NCBI Taxonomy" id="580059"/>
    <lineage>
        <taxon>Eukaryota</taxon>
        <taxon>Sar</taxon>
        <taxon>Alveolata</taxon>
        <taxon>Apicomplexa</taxon>
        <taxon>Aconoidasida</taxon>
        <taxon>Haemosporida</taxon>
        <taxon>Plasmodiidae</taxon>
        <taxon>Plasmodium</taxon>
        <taxon>Plasmodium (Laverania)</taxon>
    </lineage>
</organism>
<dbReference type="Proteomes" id="UP000054562">
    <property type="component" value="Unassembled WGS sequence"/>
</dbReference>
<proteinExistence type="predicted"/>
<accession>A0A0L1IB55</accession>
<dbReference type="AlphaFoldDB" id="A0A0L1IB55"/>
<reference evidence="3" key="2">
    <citation type="submission" date="2015-07" db="EMBL/GenBank/DDBJ databases">
        <title>The genome sequence of Plasmodium falciparum IGH-CR14.</title>
        <authorList>
            <consortium name="The Broad Institute Genome Sequencing Platform"/>
            <person name="Volkman S.K."/>
            <person name="Neafsey D.E."/>
            <person name="Dash A.P."/>
            <person name="Chitnis C.E."/>
            <person name="Hartl D.L."/>
            <person name="Young S.K."/>
            <person name="Kodira C.D."/>
            <person name="Zeng Q."/>
            <person name="Koehrsen M."/>
            <person name="Godfrey P."/>
            <person name="Alvarado L."/>
            <person name="Berlin A."/>
            <person name="Borenstein D."/>
            <person name="Chen Z."/>
            <person name="Engels R."/>
            <person name="Freedman E."/>
            <person name="Gellesch M."/>
            <person name="Goldberg J."/>
            <person name="Griggs A."/>
            <person name="Gujja S."/>
            <person name="Heiman D."/>
            <person name="Hepburn T."/>
            <person name="Howarth C."/>
            <person name="Jen D."/>
            <person name="Larson L."/>
            <person name="Lewis B."/>
            <person name="Mehta T."/>
            <person name="Park D."/>
            <person name="Pearson M."/>
            <person name="Roberts A."/>
            <person name="Saif S."/>
            <person name="Shea T."/>
            <person name="Shenoy N."/>
            <person name="Sisk P."/>
            <person name="Stolte C."/>
            <person name="Sykes S."/>
            <person name="Walk T."/>
            <person name="White J."/>
            <person name="Yandava C."/>
            <person name="Wirth D.F."/>
            <person name="Nusbaum C."/>
            <person name="Birren B."/>
        </authorList>
    </citation>
    <scope>NUCLEOTIDE SEQUENCE [LARGE SCALE GENOMIC DNA]</scope>
    <source>
        <strain evidence="3">IGH-CR14</strain>
    </source>
</reference>
<name>A0A0L1IB55_PLAFA</name>
<protein>
    <submittedName>
        <fullName evidence="2">Uncharacterized protein</fullName>
    </submittedName>
</protein>
<dbReference type="EMBL" id="GG665196">
    <property type="protein sequence ID" value="KNG76732.1"/>
    <property type="molecule type" value="Genomic_DNA"/>
</dbReference>
<reference evidence="3" key="1">
    <citation type="submission" date="2015-07" db="EMBL/GenBank/DDBJ databases">
        <title>Annotation of Plasmodium falciparum IGH-CR14.</title>
        <authorList>
            <consortium name="The Broad Institute Genome Sequencing Platform"/>
            <person name="Volkman S.K."/>
            <person name="Neafsey D.E."/>
            <person name="Dash A.P."/>
            <person name="Chitnis C.E."/>
            <person name="Hartl D.L."/>
            <person name="Young S.K."/>
            <person name="Zeng Q."/>
            <person name="Koehrsen M."/>
            <person name="Alvarado L."/>
            <person name="Berlin A."/>
            <person name="Borenstein D."/>
            <person name="Chapman S.B."/>
            <person name="Chen Z."/>
            <person name="Engels R."/>
            <person name="Freedman E."/>
            <person name="Gellesch M."/>
            <person name="Goldberg J."/>
            <person name="Griggs A."/>
            <person name="Gujja S."/>
            <person name="Heilman E.R."/>
            <person name="Heiman D.I."/>
            <person name="Howarth C."/>
            <person name="Jen D."/>
            <person name="Larson L."/>
            <person name="Mehta T."/>
            <person name="Neiman D."/>
            <person name="Park D."/>
            <person name="Pearson M."/>
            <person name="Roberts A."/>
            <person name="Saif S."/>
            <person name="Shea T."/>
            <person name="Shenoy N."/>
            <person name="Sisk P."/>
            <person name="Stolte C."/>
            <person name="Sykes S."/>
            <person name="Walk T."/>
            <person name="White J."/>
            <person name="Yandava C."/>
            <person name="Haas B."/>
            <person name="Henn M.R."/>
            <person name="Nusbaum C."/>
            <person name="Birren B."/>
        </authorList>
    </citation>
    <scope>NUCLEOTIDE SEQUENCE [LARGE SCALE GENOMIC DNA]</scope>
    <source>
        <strain evidence="3">IGH-CR14</strain>
    </source>
</reference>
<gene>
    <name evidence="2" type="ORF">PFMG_02836</name>
</gene>